<reference evidence="2" key="1">
    <citation type="submission" date="2020-12" db="EMBL/GenBank/DDBJ databases">
        <authorList>
            <person name="Iha C."/>
        </authorList>
    </citation>
    <scope>NUCLEOTIDE SEQUENCE</scope>
</reference>
<feature type="compositionally biased region" description="Low complexity" evidence="1">
    <location>
        <begin position="154"/>
        <end position="170"/>
    </location>
</feature>
<proteinExistence type="predicted"/>
<organism evidence="2 3">
    <name type="scientific">Ostreobium quekettii</name>
    <dbReference type="NCBI Taxonomy" id="121088"/>
    <lineage>
        <taxon>Eukaryota</taxon>
        <taxon>Viridiplantae</taxon>
        <taxon>Chlorophyta</taxon>
        <taxon>core chlorophytes</taxon>
        <taxon>Ulvophyceae</taxon>
        <taxon>TCBD clade</taxon>
        <taxon>Bryopsidales</taxon>
        <taxon>Ostreobineae</taxon>
        <taxon>Ostreobiaceae</taxon>
        <taxon>Ostreobium</taxon>
    </lineage>
</organism>
<dbReference type="AlphaFoldDB" id="A0A8S1IV76"/>
<feature type="region of interest" description="Disordered" evidence="1">
    <location>
        <begin position="298"/>
        <end position="363"/>
    </location>
</feature>
<feature type="region of interest" description="Disordered" evidence="1">
    <location>
        <begin position="63"/>
        <end position="178"/>
    </location>
</feature>
<keyword evidence="3" id="KW-1185">Reference proteome</keyword>
<feature type="region of interest" description="Disordered" evidence="1">
    <location>
        <begin position="1"/>
        <end position="44"/>
    </location>
</feature>
<dbReference type="Proteomes" id="UP000708148">
    <property type="component" value="Unassembled WGS sequence"/>
</dbReference>
<gene>
    <name evidence="2" type="ORF">OSTQU699_LOCUS2959</name>
</gene>
<sequence length="363" mass="38611">MSYDLFDPVSGELLEAEVDGRRPLASRQGQGQNSGRGTPGERIRSGIRRLLLLQRVARAFSTIAAGSSAEINPPHSDPSLRQRASDEDSSRRSQQDSSTACSNSQSSGEEPRSLRGSQETSDSGPSCGSGQECQSSVSDENDTEMDDSEQMEQTLPSTPTDVSTSVSQSSGGMPVMHPQAQHCLQTGSCQTLEKLKMPYGMMQPIGFRSTAAYTQGTMPSSAIGRPSAYGSYGMLAQQHGGAAWQLPTAQAMSGHVLYPAVHGNGQPAWGHLCTSNMRYPNWSIPIAVSPAQNARNLGALQQPGHSDAGCQSDYSTGAHPARVERRQPSTPQPQVQLNISSPQLKRSASEGSLGKKAAPLRSR</sequence>
<evidence type="ECO:0000256" key="1">
    <source>
        <dbReference type="SAM" id="MobiDB-lite"/>
    </source>
</evidence>
<name>A0A8S1IV76_9CHLO</name>
<comment type="caution">
    <text evidence="2">The sequence shown here is derived from an EMBL/GenBank/DDBJ whole genome shotgun (WGS) entry which is preliminary data.</text>
</comment>
<dbReference type="EMBL" id="CAJHUC010000681">
    <property type="protein sequence ID" value="CAD7697598.1"/>
    <property type="molecule type" value="Genomic_DNA"/>
</dbReference>
<feature type="compositionally biased region" description="Polar residues" evidence="1">
    <location>
        <begin position="328"/>
        <end position="350"/>
    </location>
</feature>
<protein>
    <submittedName>
        <fullName evidence="2">Uncharacterized protein</fullName>
    </submittedName>
</protein>
<feature type="compositionally biased region" description="Acidic residues" evidence="1">
    <location>
        <begin position="139"/>
        <end position="150"/>
    </location>
</feature>
<feature type="compositionally biased region" description="Basic and acidic residues" evidence="1">
    <location>
        <begin position="78"/>
        <end position="94"/>
    </location>
</feature>
<accession>A0A8S1IV76</accession>
<feature type="compositionally biased region" description="Polar residues" evidence="1">
    <location>
        <begin position="99"/>
        <end position="108"/>
    </location>
</feature>
<feature type="compositionally biased region" description="Polar residues" evidence="1">
    <location>
        <begin position="115"/>
        <end position="138"/>
    </location>
</feature>
<evidence type="ECO:0000313" key="2">
    <source>
        <dbReference type="EMBL" id="CAD7697598.1"/>
    </source>
</evidence>
<evidence type="ECO:0000313" key="3">
    <source>
        <dbReference type="Proteomes" id="UP000708148"/>
    </source>
</evidence>